<evidence type="ECO:0000313" key="1">
    <source>
        <dbReference type="EMBL" id="KAG5599444.1"/>
    </source>
</evidence>
<dbReference type="OrthoDB" id="1304206at2759"/>
<dbReference type="EMBL" id="JACXVP010000006">
    <property type="protein sequence ID" value="KAG5599444.1"/>
    <property type="molecule type" value="Genomic_DNA"/>
</dbReference>
<gene>
    <name evidence="1" type="ORF">H5410_030814</name>
</gene>
<organism evidence="1 2">
    <name type="scientific">Solanum commersonii</name>
    <name type="common">Commerson's wild potato</name>
    <name type="synonym">Commerson's nightshade</name>
    <dbReference type="NCBI Taxonomy" id="4109"/>
    <lineage>
        <taxon>Eukaryota</taxon>
        <taxon>Viridiplantae</taxon>
        <taxon>Streptophyta</taxon>
        <taxon>Embryophyta</taxon>
        <taxon>Tracheophyta</taxon>
        <taxon>Spermatophyta</taxon>
        <taxon>Magnoliopsida</taxon>
        <taxon>eudicotyledons</taxon>
        <taxon>Gunneridae</taxon>
        <taxon>Pentapetalae</taxon>
        <taxon>asterids</taxon>
        <taxon>lamiids</taxon>
        <taxon>Solanales</taxon>
        <taxon>Solanaceae</taxon>
        <taxon>Solanoideae</taxon>
        <taxon>Solaneae</taxon>
        <taxon>Solanum</taxon>
    </lineage>
</organism>
<dbReference type="AlphaFoldDB" id="A0A9J5YJU2"/>
<proteinExistence type="predicted"/>
<sequence>MRPLICDAKFNESIFSLGSTIRKPLHLYMTTINKTRPSCARVKVQVDLLADFPIEYEFSHPEFRKPVQEEHQEEQKRKYKYVQSYEAVIWVDRQFREWLLTSKIVSKHKNKELSVRTQYSFHRVQIPHRHHKFMMIVLIEPFQNFRQIQRYKRRLGMQYVNYNVNGKISIFVNQHIQVEIVSHSKE</sequence>
<evidence type="ECO:0000313" key="2">
    <source>
        <dbReference type="Proteomes" id="UP000824120"/>
    </source>
</evidence>
<protein>
    <submittedName>
        <fullName evidence="1">Uncharacterized protein</fullName>
    </submittedName>
</protein>
<accession>A0A9J5YJU2</accession>
<dbReference type="Proteomes" id="UP000824120">
    <property type="component" value="Chromosome 6"/>
</dbReference>
<reference evidence="1 2" key="1">
    <citation type="submission" date="2020-09" db="EMBL/GenBank/DDBJ databases">
        <title>De no assembly of potato wild relative species, Solanum commersonii.</title>
        <authorList>
            <person name="Cho K."/>
        </authorList>
    </citation>
    <scope>NUCLEOTIDE SEQUENCE [LARGE SCALE GENOMIC DNA]</scope>
    <source>
        <strain evidence="1">LZ3.2</strain>
        <tissue evidence="1">Leaf</tissue>
    </source>
</reference>
<name>A0A9J5YJU2_SOLCO</name>
<comment type="caution">
    <text evidence="1">The sequence shown here is derived from an EMBL/GenBank/DDBJ whole genome shotgun (WGS) entry which is preliminary data.</text>
</comment>
<keyword evidence="2" id="KW-1185">Reference proteome</keyword>